<dbReference type="RefSeq" id="WP_196293646.1">
    <property type="nucleotide sequence ID" value="NZ_JADQDM010000006.1"/>
</dbReference>
<sequence length="565" mass="60341">MRVLLAAAAIVGLAGSVRAQSSAPPDIILTGGKIFTAELTQPYAQALAVRGERVVAVGTTAQITRLAGPATRRIDLRGRTVVPGFNDAHTHLPPGHLPGHFFDFPQADMIPGPRTAQVLDTVAALAGREPAGTWLIGEIGRDALVDPQLRRADLDLVAPRHPVLLRTPWGHGSIVNTAALRLLEIEDSDVAPLGGTYGRLPDVGQLNGLLSEYGDWAPRRAFSGKIADSAWVRPLKAYGAEALRFGITSAQNMADALPPDQTLRVVKAAQLPLRLRIIPFPMTSKWGINRREWAGVERHPAPLARVDGVKYILDATPLEGGALMRRPYPGQPGWYGKLNFPVDTVRQLLRTALAGPEPLMLHISGDSTASLVLRLMSQLGDDATWRRKRVRFEHGDGLTADLQPRARALGIVVVQNPSHFTNAALDKQHGAPPELHGSFRSLLESGVPFALGSDGPSNPYLNILLAVTLADPKEALTREQAVRAYTAGSAYAEFQEQEKGTLAPGKLADLAVLSQDIFTAPLPALPGTVSELTMVGGQVVYEAKSGAALGQVPKKVPAASPTKPK</sequence>
<gene>
    <name evidence="3" type="ORF">I2H31_13915</name>
</gene>
<dbReference type="InterPro" id="IPR011059">
    <property type="entry name" value="Metal-dep_hydrolase_composite"/>
</dbReference>
<keyword evidence="4" id="KW-1185">Reference proteome</keyword>
<dbReference type="Gene3D" id="3.20.20.140">
    <property type="entry name" value="Metal-dependent hydrolases"/>
    <property type="match status" value="1"/>
</dbReference>
<keyword evidence="1" id="KW-0732">Signal</keyword>
<dbReference type="PANTHER" id="PTHR22642:SF2">
    <property type="entry name" value="PROTEIN LONG AFTER FAR-RED 3"/>
    <property type="match status" value="1"/>
</dbReference>
<dbReference type="InterPro" id="IPR013108">
    <property type="entry name" value="Amidohydro_3"/>
</dbReference>
<evidence type="ECO:0000313" key="4">
    <source>
        <dbReference type="Proteomes" id="UP000618931"/>
    </source>
</evidence>
<dbReference type="SUPFAM" id="SSF51338">
    <property type="entry name" value="Composite domain of metallo-dependent hydrolases"/>
    <property type="match status" value="1"/>
</dbReference>
<dbReference type="EMBL" id="JADQDM010000006">
    <property type="protein sequence ID" value="MBF9222200.1"/>
    <property type="molecule type" value="Genomic_DNA"/>
</dbReference>
<dbReference type="Gene3D" id="2.30.40.10">
    <property type="entry name" value="Urease, subunit C, domain 1"/>
    <property type="match status" value="1"/>
</dbReference>
<dbReference type="PANTHER" id="PTHR22642">
    <property type="entry name" value="IMIDAZOLONEPROPIONASE"/>
    <property type="match status" value="1"/>
</dbReference>
<dbReference type="Gene3D" id="3.10.310.70">
    <property type="match status" value="1"/>
</dbReference>
<dbReference type="InterPro" id="IPR033932">
    <property type="entry name" value="YtcJ-like"/>
</dbReference>
<reference evidence="3 4" key="1">
    <citation type="submission" date="2020-11" db="EMBL/GenBank/DDBJ databases">
        <authorList>
            <person name="Kim M.K."/>
        </authorList>
    </citation>
    <scope>NUCLEOTIDE SEQUENCE [LARGE SCALE GENOMIC DNA]</scope>
    <source>
        <strain evidence="3 4">BT662</strain>
    </source>
</reference>
<protein>
    <submittedName>
        <fullName evidence="3">Amidohydrolase</fullName>
    </submittedName>
</protein>
<feature type="domain" description="Amidohydrolase 3" evidence="2">
    <location>
        <begin position="74"/>
        <end position="541"/>
    </location>
</feature>
<dbReference type="CDD" id="cd01300">
    <property type="entry name" value="YtcJ_like"/>
    <property type="match status" value="1"/>
</dbReference>
<feature type="signal peptide" evidence="1">
    <location>
        <begin position="1"/>
        <end position="19"/>
    </location>
</feature>
<accession>A0ABS0I5K8</accession>
<proteinExistence type="predicted"/>
<organism evidence="3 4">
    <name type="scientific">Hymenobacter ruricola</name>
    <dbReference type="NCBI Taxonomy" id="2791023"/>
    <lineage>
        <taxon>Bacteria</taxon>
        <taxon>Pseudomonadati</taxon>
        <taxon>Bacteroidota</taxon>
        <taxon>Cytophagia</taxon>
        <taxon>Cytophagales</taxon>
        <taxon>Hymenobacteraceae</taxon>
        <taxon>Hymenobacter</taxon>
    </lineage>
</organism>
<evidence type="ECO:0000256" key="1">
    <source>
        <dbReference type="SAM" id="SignalP"/>
    </source>
</evidence>
<comment type="caution">
    <text evidence="3">The sequence shown here is derived from an EMBL/GenBank/DDBJ whole genome shotgun (WGS) entry which is preliminary data.</text>
</comment>
<dbReference type="Proteomes" id="UP000618931">
    <property type="component" value="Unassembled WGS sequence"/>
</dbReference>
<evidence type="ECO:0000259" key="2">
    <source>
        <dbReference type="Pfam" id="PF07969"/>
    </source>
</evidence>
<dbReference type="Pfam" id="PF07969">
    <property type="entry name" value="Amidohydro_3"/>
    <property type="match status" value="1"/>
</dbReference>
<name>A0ABS0I5K8_9BACT</name>
<evidence type="ECO:0000313" key="3">
    <source>
        <dbReference type="EMBL" id="MBF9222200.1"/>
    </source>
</evidence>
<dbReference type="SUPFAM" id="SSF51556">
    <property type="entry name" value="Metallo-dependent hydrolases"/>
    <property type="match status" value="1"/>
</dbReference>
<feature type="chain" id="PRO_5046816773" evidence="1">
    <location>
        <begin position="20"/>
        <end position="565"/>
    </location>
</feature>
<dbReference type="InterPro" id="IPR032466">
    <property type="entry name" value="Metal_Hydrolase"/>
</dbReference>